<dbReference type="Pfam" id="PF01869">
    <property type="entry name" value="BcrAD_BadFG"/>
    <property type="match status" value="1"/>
</dbReference>
<evidence type="ECO:0000313" key="3">
    <source>
        <dbReference type="Proteomes" id="UP001144612"/>
    </source>
</evidence>
<feature type="domain" description="ATPase BadF/BadG/BcrA/BcrD type" evidence="1">
    <location>
        <begin position="8"/>
        <end position="279"/>
    </location>
</feature>
<dbReference type="RefSeq" id="WP_268062497.1">
    <property type="nucleotide sequence ID" value="NZ_JAPQFJ010000019.1"/>
</dbReference>
<reference evidence="2" key="1">
    <citation type="submission" date="2022-12" db="EMBL/GenBank/DDBJ databases">
        <title>Clostridium sp. nov., isolated from industrial wastewater.</title>
        <authorList>
            <person name="Jiayan W."/>
        </authorList>
    </citation>
    <scope>NUCLEOTIDE SEQUENCE</scope>
    <source>
        <strain evidence="2">ZC22-4</strain>
    </source>
</reference>
<accession>A0ABT4DG18</accession>
<name>A0ABT4DG18_9CLOT</name>
<dbReference type="PANTHER" id="PTHR43190">
    <property type="entry name" value="N-ACETYL-D-GLUCOSAMINE KINASE"/>
    <property type="match status" value="1"/>
</dbReference>
<dbReference type="PANTHER" id="PTHR43190:SF3">
    <property type="entry name" value="N-ACETYL-D-GLUCOSAMINE KINASE"/>
    <property type="match status" value="1"/>
</dbReference>
<keyword evidence="3" id="KW-1185">Reference proteome</keyword>
<dbReference type="InterPro" id="IPR052519">
    <property type="entry name" value="Euk-type_GlcNAc_Kinase"/>
</dbReference>
<evidence type="ECO:0000313" key="2">
    <source>
        <dbReference type="EMBL" id="MCY6960061.1"/>
    </source>
</evidence>
<dbReference type="InterPro" id="IPR002731">
    <property type="entry name" value="ATPase_BadF"/>
</dbReference>
<dbReference type="Proteomes" id="UP001144612">
    <property type="component" value="Unassembled WGS sequence"/>
</dbReference>
<sequence>MEYVICTDGGGTKTETIAYNRQGEELFKSLKGYANLTLNQEVAISNIIESIEECTLNLKEHKLVGIYMGIAGVEVGENRKIVEDEVQKRLNIIPEIYNDAQIALYALLKGDEGILTIAGTGSISIGTYKGLSVISGGWGHLLGDEGSGYYIVMEALKKMIYDYEEGLSNSELTEAILENLDIESINSIKQFIYSATKNEIAAIAPLISKMAEQGEKNAVEILQNAGVDIAKITERVWIKLGEPHDIKVALKGSIITKINIVRKTFDSYIKNRIKGVTIKYGDVSSAKGGYYLSLKKWGIKNESE</sequence>
<dbReference type="InterPro" id="IPR043129">
    <property type="entry name" value="ATPase_NBD"/>
</dbReference>
<dbReference type="SUPFAM" id="SSF53067">
    <property type="entry name" value="Actin-like ATPase domain"/>
    <property type="match status" value="2"/>
</dbReference>
<gene>
    <name evidence="2" type="ORF">OW729_15685</name>
</gene>
<dbReference type="EMBL" id="JAPQFJ010000019">
    <property type="protein sequence ID" value="MCY6960061.1"/>
    <property type="molecule type" value="Genomic_DNA"/>
</dbReference>
<proteinExistence type="predicted"/>
<dbReference type="Gene3D" id="3.30.420.40">
    <property type="match status" value="2"/>
</dbReference>
<dbReference type="CDD" id="cd24007">
    <property type="entry name" value="ASKHA_NBD_eukNAGK-like"/>
    <property type="match status" value="1"/>
</dbReference>
<comment type="caution">
    <text evidence="2">The sequence shown here is derived from an EMBL/GenBank/DDBJ whole genome shotgun (WGS) entry which is preliminary data.</text>
</comment>
<protein>
    <submittedName>
        <fullName evidence="2">ATPase</fullName>
    </submittedName>
</protein>
<organism evidence="2 3">
    <name type="scientific">Clostridium brassicae</name>
    <dbReference type="NCBI Taxonomy" id="2999072"/>
    <lineage>
        <taxon>Bacteria</taxon>
        <taxon>Bacillati</taxon>
        <taxon>Bacillota</taxon>
        <taxon>Clostridia</taxon>
        <taxon>Eubacteriales</taxon>
        <taxon>Clostridiaceae</taxon>
        <taxon>Clostridium</taxon>
    </lineage>
</organism>
<evidence type="ECO:0000259" key="1">
    <source>
        <dbReference type="Pfam" id="PF01869"/>
    </source>
</evidence>